<dbReference type="Pfam" id="PF24883">
    <property type="entry name" value="NPHP3_N"/>
    <property type="match status" value="1"/>
</dbReference>
<gene>
    <name evidence="3" type="ORF">NP233_g3346</name>
</gene>
<sequence>MSASPLNSGSEMFRGAQHFVVNGLKQNNVDQSIRIQVKKTTERPGLDRLLAHSMRDAFHDSSGRWPPPRCHYDSRQELKTKITDWATGRSAEIPEFLLWMYGPFGVGKTAIAQTCADTLADEDILGGSLFFSRPNNRNNPDYIFPSLAYQFALNSPEFADLLEQIILKRPTLLTAARHVQFQELIVKPLREVMTRDPRVQHWTVILDGFDEVDGIEAQCDIINIIVASIRDQTTPFRWFIASRPEPHIQRTMRAKNVSPILSQINIPLSPENDHEILTFFTKELEKIGEQYDLPPSWCSEANLATLVKFANGLWVCVSTVVRFIGSSKSLGPTEQLRLVLSVAKKSSSSANPLAAMDLFYSLIMRQIPSDVAPTVQKILLLNKAYHINCAEVNHILELANVLGLSREGFYTACDFLQSILYIQDHEAVEKTLRFHHASFMEYIWDDKRSGEYWIHGDCLEALRREVISSINDVHSRSKGNNPVTTITFPRPPRNEDDHFLVYRALVLSLNQLCQQPGWVVSPSTAALLINVDFSRMPALLKHSPSYGIGLYLPGFIQNLPADDRRKIIRRSKNPLHIIQSVKRGWPSVLGQGKNKLVCWADKDDRGFLIMIPPGSRCGQGWK</sequence>
<comment type="caution">
    <text evidence="3">The sequence shown here is derived from an EMBL/GenBank/DDBJ whole genome shotgun (WGS) entry which is preliminary data.</text>
</comment>
<keyword evidence="1" id="KW-0677">Repeat</keyword>
<evidence type="ECO:0000259" key="2">
    <source>
        <dbReference type="Pfam" id="PF24883"/>
    </source>
</evidence>
<name>A0AAD5W0G9_9AGAR</name>
<proteinExistence type="predicted"/>
<dbReference type="InterPro" id="IPR027417">
    <property type="entry name" value="P-loop_NTPase"/>
</dbReference>
<keyword evidence="4" id="KW-1185">Reference proteome</keyword>
<dbReference type="AlphaFoldDB" id="A0AAD5W0G9"/>
<reference evidence="3" key="1">
    <citation type="submission" date="2022-07" db="EMBL/GenBank/DDBJ databases">
        <title>Genome Sequence of Leucocoprinus birnbaumii.</title>
        <authorList>
            <person name="Buettner E."/>
        </authorList>
    </citation>
    <scope>NUCLEOTIDE SEQUENCE</scope>
    <source>
        <strain evidence="3">VT141</strain>
    </source>
</reference>
<dbReference type="Gene3D" id="3.40.50.300">
    <property type="entry name" value="P-loop containing nucleotide triphosphate hydrolases"/>
    <property type="match status" value="1"/>
</dbReference>
<feature type="domain" description="Nephrocystin 3-like N-terminal" evidence="2">
    <location>
        <begin position="81"/>
        <end position="243"/>
    </location>
</feature>
<dbReference type="EMBL" id="JANIEX010000159">
    <property type="protein sequence ID" value="KAJ3572042.1"/>
    <property type="molecule type" value="Genomic_DNA"/>
</dbReference>
<dbReference type="SUPFAM" id="SSF52540">
    <property type="entry name" value="P-loop containing nucleoside triphosphate hydrolases"/>
    <property type="match status" value="1"/>
</dbReference>
<dbReference type="InterPro" id="IPR056884">
    <property type="entry name" value="NPHP3-like_N"/>
</dbReference>
<accession>A0AAD5W0G9</accession>
<evidence type="ECO:0000256" key="1">
    <source>
        <dbReference type="ARBA" id="ARBA00022737"/>
    </source>
</evidence>
<evidence type="ECO:0000313" key="4">
    <source>
        <dbReference type="Proteomes" id="UP001213000"/>
    </source>
</evidence>
<dbReference type="Proteomes" id="UP001213000">
    <property type="component" value="Unassembled WGS sequence"/>
</dbReference>
<evidence type="ECO:0000313" key="3">
    <source>
        <dbReference type="EMBL" id="KAJ3572042.1"/>
    </source>
</evidence>
<dbReference type="PANTHER" id="PTHR10039">
    <property type="entry name" value="AMELOGENIN"/>
    <property type="match status" value="1"/>
</dbReference>
<protein>
    <recommendedName>
        <fullName evidence="2">Nephrocystin 3-like N-terminal domain-containing protein</fullName>
    </recommendedName>
</protein>
<organism evidence="3 4">
    <name type="scientific">Leucocoprinus birnbaumii</name>
    <dbReference type="NCBI Taxonomy" id="56174"/>
    <lineage>
        <taxon>Eukaryota</taxon>
        <taxon>Fungi</taxon>
        <taxon>Dikarya</taxon>
        <taxon>Basidiomycota</taxon>
        <taxon>Agaricomycotina</taxon>
        <taxon>Agaricomycetes</taxon>
        <taxon>Agaricomycetidae</taxon>
        <taxon>Agaricales</taxon>
        <taxon>Agaricineae</taxon>
        <taxon>Agaricaceae</taxon>
        <taxon>Leucocoprinus</taxon>
    </lineage>
</organism>